<protein>
    <submittedName>
        <fullName evidence="2">Uncharacterized protein</fullName>
    </submittedName>
</protein>
<keyword evidence="1" id="KW-1133">Transmembrane helix</keyword>
<feature type="transmembrane region" description="Helical" evidence="1">
    <location>
        <begin position="33"/>
        <end position="54"/>
    </location>
</feature>
<evidence type="ECO:0000313" key="3">
    <source>
        <dbReference type="Proteomes" id="UP000688137"/>
    </source>
</evidence>
<dbReference type="AlphaFoldDB" id="A0A8S1LKE5"/>
<accession>A0A8S1LKE5</accession>
<keyword evidence="1" id="KW-0472">Membrane</keyword>
<gene>
    <name evidence="2" type="ORF">PPRIM_AZ9-3.1.T0380096</name>
</gene>
<proteinExistence type="predicted"/>
<name>A0A8S1LKE5_PARPR</name>
<sequence length="70" mass="8366">MNQGNSSQYQVNDYYNPLEGQLNYKNYYRIKVLFFYNFSYIGNFAILVTLGIILTHLFTQHRKDTVLTFL</sequence>
<reference evidence="2" key="1">
    <citation type="submission" date="2021-01" db="EMBL/GenBank/DDBJ databases">
        <authorList>
            <consortium name="Genoscope - CEA"/>
            <person name="William W."/>
        </authorList>
    </citation>
    <scope>NUCLEOTIDE SEQUENCE</scope>
</reference>
<dbReference type="EMBL" id="CAJJDM010000037">
    <property type="protein sequence ID" value="CAD8065803.1"/>
    <property type="molecule type" value="Genomic_DNA"/>
</dbReference>
<comment type="caution">
    <text evidence="2">The sequence shown here is derived from an EMBL/GenBank/DDBJ whole genome shotgun (WGS) entry which is preliminary data.</text>
</comment>
<evidence type="ECO:0000313" key="2">
    <source>
        <dbReference type="EMBL" id="CAD8065803.1"/>
    </source>
</evidence>
<organism evidence="2 3">
    <name type="scientific">Paramecium primaurelia</name>
    <dbReference type="NCBI Taxonomy" id="5886"/>
    <lineage>
        <taxon>Eukaryota</taxon>
        <taxon>Sar</taxon>
        <taxon>Alveolata</taxon>
        <taxon>Ciliophora</taxon>
        <taxon>Intramacronucleata</taxon>
        <taxon>Oligohymenophorea</taxon>
        <taxon>Peniculida</taxon>
        <taxon>Parameciidae</taxon>
        <taxon>Paramecium</taxon>
    </lineage>
</organism>
<keyword evidence="3" id="KW-1185">Reference proteome</keyword>
<evidence type="ECO:0000256" key="1">
    <source>
        <dbReference type="SAM" id="Phobius"/>
    </source>
</evidence>
<keyword evidence="1" id="KW-0812">Transmembrane</keyword>
<dbReference type="Proteomes" id="UP000688137">
    <property type="component" value="Unassembled WGS sequence"/>
</dbReference>